<evidence type="ECO:0000256" key="1">
    <source>
        <dbReference type="SAM" id="MobiDB-lite"/>
    </source>
</evidence>
<proteinExistence type="predicted"/>
<accession>A0AAE0GVA9</accession>
<feature type="region of interest" description="Disordered" evidence="1">
    <location>
        <begin position="317"/>
        <end position="349"/>
    </location>
</feature>
<reference evidence="2 3" key="1">
    <citation type="journal article" date="2015" name="Genome Biol. Evol.">
        <title>Comparative Genomics of a Bacterivorous Green Alga Reveals Evolutionary Causalities and Consequences of Phago-Mixotrophic Mode of Nutrition.</title>
        <authorList>
            <person name="Burns J.A."/>
            <person name="Paasch A."/>
            <person name="Narechania A."/>
            <person name="Kim E."/>
        </authorList>
    </citation>
    <scope>NUCLEOTIDE SEQUENCE [LARGE SCALE GENOMIC DNA]</scope>
    <source>
        <strain evidence="2 3">PLY_AMNH</strain>
    </source>
</reference>
<evidence type="ECO:0000313" key="2">
    <source>
        <dbReference type="EMBL" id="KAK3284962.1"/>
    </source>
</evidence>
<keyword evidence="3" id="KW-1185">Reference proteome</keyword>
<evidence type="ECO:0000313" key="3">
    <source>
        <dbReference type="Proteomes" id="UP001190700"/>
    </source>
</evidence>
<dbReference type="Gene3D" id="2.170.15.10">
    <property type="entry name" value="Proaerolysin, chain A, domain 3"/>
    <property type="match status" value="1"/>
</dbReference>
<comment type="caution">
    <text evidence="2">The sequence shown here is derived from an EMBL/GenBank/DDBJ whole genome shotgun (WGS) entry which is preliminary data.</text>
</comment>
<dbReference type="SUPFAM" id="SSF56973">
    <property type="entry name" value="Aerolisin/ETX pore-forming domain"/>
    <property type="match status" value="1"/>
</dbReference>
<gene>
    <name evidence="2" type="ORF">CYMTET_7413</name>
</gene>
<dbReference type="EMBL" id="LGRX02002047">
    <property type="protein sequence ID" value="KAK3284962.1"/>
    <property type="molecule type" value="Genomic_DNA"/>
</dbReference>
<organism evidence="2 3">
    <name type="scientific">Cymbomonas tetramitiformis</name>
    <dbReference type="NCBI Taxonomy" id="36881"/>
    <lineage>
        <taxon>Eukaryota</taxon>
        <taxon>Viridiplantae</taxon>
        <taxon>Chlorophyta</taxon>
        <taxon>Pyramimonadophyceae</taxon>
        <taxon>Pyramimonadales</taxon>
        <taxon>Pyramimonadaceae</taxon>
        <taxon>Cymbomonas</taxon>
    </lineage>
</organism>
<sequence length="431" mass="46780">MNEDDITGSCTGTCADMPTKYDFNGCKKLSGCTFSSGGWLRGFVDCDYCKCECEQDFEKDAVVTTGFVSTDEDELYGTCTGTCDKSGLVRTNFKGWQEISDCKKEGGDGPLDGFVRCDYCTCTGTKMTYPEKYELKDIKYDFSDLAVSIINDRYISKAQGGMVTVNNCGSSDQKPTHVIRFETSSTTTVSTTKSLTTGLEFTIGSSVKTPGGEVGAPEATISKSLTTSITAGFSMESGLANTTTQADEARVDIVVPAGKQQTAYAVGRHGKVDLPYTATLVTTYQDGSFIEEPESGYLSEVTISQWNIQYEPTKPANLSNCDYPVDSTQPSPGTPKPPSSTKGLQPNGHLFGSGYNQYDELEIRQTLQDVTNICIPKCQQDSQCTGFGYRINARYDGRSNGNCWFMTGDVKWADLDKSQPEGLDGGGVWMK</sequence>
<dbReference type="Proteomes" id="UP001190700">
    <property type="component" value="Unassembled WGS sequence"/>
</dbReference>
<protein>
    <submittedName>
        <fullName evidence="2">Uncharacterized protein</fullName>
    </submittedName>
</protein>
<name>A0AAE0GVA9_9CHLO</name>
<dbReference type="AlphaFoldDB" id="A0AAE0GVA9"/>